<evidence type="ECO:0000313" key="16">
    <source>
        <dbReference type="Proteomes" id="UP000245431"/>
    </source>
</evidence>
<dbReference type="Gene3D" id="3.10.150.10">
    <property type="entry name" value="DNA Polymerase III, subunit A, domain 2"/>
    <property type="match status" value="1"/>
</dbReference>
<keyword evidence="4" id="KW-0963">Cytoplasm</keyword>
<dbReference type="InterPro" id="IPR001001">
    <property type="entry name" value="DNA_polIII_beta"/>
</dbReference>
<evidence type="ECO:0000256" key="10">
    <source>
        <dbReference type="ARBA" id="ARBA00030988"/>
    </source>
</evidence>
<evidence type="ECO:0000259" key="13">
    <source>
        <dbReference type="Pfam" id="PF02767"/>
    </source>
</evidence>
<keyword evidence="9" id="KW-0238">DNA-binding</keyword>
<evidence type="ECO:0000256" key="5">
    <source>
        <dbReference type="ARBA" id="ARBA00022679"/>
    </source>
</evidence>
<evidence type="ECO:0000256" key="6">
    <source>
        <dbReference type="ARBA" id="ARBA00022695"/>
    </source>
</evidence>
<dbReference type="SMART" id="SM00480">
    <property type="entry name" value="POL3Bc"/>
    <property type="match status" value="1"/>
</dbReference>
<evidence type="ECO:0000259" key="12">
    <source>
        <dbReference type="Pfam" id="PF00712"/>
    </source>
</evidence>
<dbReference type="SUPFAM" id="SSF55979">
    <property type="entry name" value="DNA clamp"/>
    <property type="match status" value="3"/>
</dbReference>
<dbReference type="CDD" id="cd00140">
    <property type="entry name" value="beta_clamp"/>
    <property type="match status" value="1"/>
</dbReference>
<evidence type="ECO:0000256" key="9">
    <source>
        <dbReference type="ARBA" id="ARBA00023125"/>
    </source>
</evidence>
<evidence type="ECO:0000256" key="7">
    <source>
        <dbReference type="ARBA" id="ARBA00022705"/>
    </source>
</evidence>
<evidence type="ECO:0000256" key="2">
    <source>
        <dbReference type="ARBA" id="ARBA00010752"/>
    </source>
</evidence>
<dbReference type="PANTHER" id="PTHR30478">
    <property type="entry name" value="DNA POLYMERASE III SUBUNIT BETA"/>
    <property type="match status" value="1"/>
</dbReference>
<name>A0A1D3K7M3_PSEVE</name>
<dbReference type="InterPro" id="IPR022637">
    <property type="entry name" value="DNA_polIII_beta_cen"/>
</dbReference>
<dbReference type="AlphaFoldDB" id="A0A1D3K7M3"/>
<organism evidence="15 16">
    <name type="scientific">Pseudomonas veronii 1YdBTEX2</name>
    <dbReference type="NCBI Taxonomy" id="1295141"/>
    <lineage>
        <taxon>Bacteria</taxon>
        <taxon>Pseudomonadati</taxon>
        <taxon>Pseudomonadota</taxon>
        <taxon>Gammaproteobacteria</taxon>
        <taxon>Pseudomonadales</taxon>
        <taxon>Pseudomonadaceae</taxon>
        <taxon>Pseudomonas</taxon>
    </lineage>
</organism>
<dbReference type="InterPro" id="IPR022634">
    <property type="entry name" value="DNA_polIII_beta_N"/>
</dbReference>
<dbReference type="PANTHER" id="PTHR30478:SF0">
    <property type="entry name" value="BETA SLIDING CLAMP"/>
    <property type="match status" value="1"/>
</dbReference>
<gene>
    <name evidence="15" type="ORF">PVE_R2G0243</name>
</gene>
<dbReference type="Pfam" id="PF02768">
    <property type="entry name" value="DNA_pol3_beta_3"/>
    <property type="match status" value="1"/>
</dbReference>
<keyword evidence="5" id="KW-0808">Transferase</keyword>
<dbReference type="EMBL" id="LT599584">
    <property type="protein sequence ID" value="SBW84272.1"/>
    <property type="molecule type" value="Genomic_DNA"/>
</dbReference>
<dbReference type="Gene3D" id="3.70.10.10">
    <property type="match status" value="1"/>
</dbReference>
<dbReference type="GO" id="GO:0006271">
    <property type="term" value="P:DNA strand elongation involved in DNA replication"/>
    <property type="evidence" value="ECO:0007669"/>
    <property type="project" value="TreeGrafter"/>
</dbReference>
<evidence type="ECO:0000256" key="8">
    <source>
        <dbReference type="ARBA" id="ARBA00022932"/>
    </source>
</evidence>
<dbReference type="NCBIfam" id="TIGR00663">
    <property type="entry name" value="dnan"/>
    <property type="match status" value="1"/>
</dbReference>
<dbReference type="GO" id="GO:0008408">
    <property type="term" value="F:3'-5' exonuclease activity"/>
    <property type="evidence" value="ECO:0007669"/>
    <property type="project" value="InterPro"/>
</dbReference>
<evidence type="ECO:0000259" key="14">
    <source>
        <dbReference type="Pfam" id="PF02768"/>
    </source>
</evidence>
<dbReference type="GO" id="GO:0009360">
    <property type="term" value="C:DNA polymerase III complex"/>
    <property type="evidence" value="ECO:0007669"/>
    <property type="project" value="InterPro"/>
</dbReference>
<dbReference type="GO" id="GO:0003677">
    <property type="term" value="F:DNA binding"/>
    <property type="evidence" value="ECO:0007669"/>
    <property type="project" value="UniProtKB-KW"/>
</dbReference>
<dbReference type="GO" id="GO:0005737">
    <property type="term" value="C:cytoplasm"/>
    <property type="evidence" value="ECO:0007669"/>
    <property type="project" value="UniProtKB-SubCell"/>
</dbReference>
<dbReference type="InterPro" id="IPR046938">
    <property type="entry name" value="DNA_clamp_sf"/>
</dbReference>
<dbReference type="Pfam" id="PF00712">
    <property type="entry name" value="DNA_pol3_beta"/>
    <property type="match status" value="1"/>
</dbReference>
<dbReference type="Proteomes" id="UP000245431">
    <property type="component" value="Chromosome PVE_r2"/>
</dbReference>
<feature type="domain" description="DNA polymerase III beta sliding clamp N-terminal" evidence="12">
    <location>
        <begin position="1"/>
        <end position="121"/>
    </location>
</feature>
<dbReference type="GO" id="GO:0003887">
    <property type="term" value="F:DNA-directed DNA polymerase activity"/>
    <property type="evidence" value="ECO:0007669"/>
    <property type="project" value="UniProtKB-KW"/>
</dbReference>
<sequence length="369" mass="39335">MKFTIKCSDLAHYLKTVARVPLRKATDVYGHFLIQVDATGLLLSAHNGQKQMSLSIPPDLFTLQGDGFAVCVPAVKFDQVISALAKDSMVSIQFVEPKLVISAARSRFSLATIPADHFPVMEFTADQSKGELNIAGITLSTAVHQVGFCAARNDVRVMLNGILFDFQQGLMTLAASDGFRLGVIDVPVTGEPMQNFILPSSGIEDVCQFVGTGNVQIATSGSMARFTREGGVLHTKLVEGKFPDYRKLVAAAERGDVARIVRDDFAGAMARVGLLSEGAVSLVRLAVSADSISIQSVGGRAEDMADDVLACDYHAEPLEIGFNGSLAGEIVRSLGAAEIDVIFSGAASGTLLRARDFPSHSFVLMPVRL</sequence>
<reference evidence="16" key="1">
    <citation type="submission" date="2016-07" db="EMBL/GenBank/DDBJ databases">
        <authorList>
            <person name="Florea S."/>
            <person name="Webb J.S."/>
            <person name="Jaromczyk J."/>
            <person name="Schardl C.L."/>
        </authorList>
    </citation>
    <scope>NUCLEOTIDE SEQUENCE [LARGE SCALE GENOMIC DNA]</scope>
    <source>
        <strain evidence="16">1YdBTEX2</strain>
    </source>
</reference>
<keyword evidence="7" id="KW-0235">DNA replication</keyword>
<keyword evidence="8" id="KW-0239">DNA-directed DNA polymerase</keyword>
<dbReference type="Pfam" id="PF02767">
    <property type="entry name" value="DNA_pol3_beta_2"/>
    <property type="match status" value="1"/>
</dbReference>
<feature type="domain" description="DNA polymerase III beta sliding clamp C-terminal" evidence="14">
    <location>
        <begin position="257"/>
        <end position="368"/>
    </location>
</feature>
<evidence type="ECO:0000313" key="15">
    <source>
        <dbReference type="EMBL" id="SBW84272.1"/>
    </source>
</evidence>
<keyword evidence="6" id="KW-0548">Nucleotidyltransferase</keyword>
<protein>
    <recommendedName>
        <fullName evidence="3">Beta sliding clamp</fullName>
    </recommendedName>
    <alternativeName>
        <fullName evidence="11">Beta-clamp processivity factor</fullName>
    </alternativeName>
    <alternativeName>
        <fullName evidence="10">DNA polymerase III beta sliding clamp subunit</fullName>
    </alternativeName>
</protein>
<comment type="subcellular location">
    <subcellularLocation>
        <location evidence="1">Cytoplasm</location>
    </subcellularLocation>
</comment>
<feature type="domain" description="DNA polymerase III beta sliding clamp central" evidence="13">
    <location>
        <begin position="137"/>
        <end position="244"/>
    </location>
</feature>
<evidence type="ECO:0000256" key="11">
    <source>
        <dbReference type="ARBA" id="ARBA00033276"/>
    </source>
</evidence>
<evidence type="ECO:0000256" key="3">
    <source>
        <dbReference type="ARBA" id="ARBA00021035"/>
    </source>
</evidence>
<proteinExistence type="inferred from homology"/>
<accession>A0A1D3K7M3</accession>
<comment type="similarity">
    <text evidence="2">Belongs to the beta sliding clamp family.</text>
</comment>
<evidence type="ECO:0000256" key="1">
    <source>
        <dbReference type="ARBA" id="ARBA00004496"/>
    </source>
</evidence>
<evidence type="ECO:0000256" key="4">
    <source>
        <dbReference type="ARBA" id="ARBA00022490"/>
    </source>
</evidence>
<dbReference type="InterPro" id="IPR022635">
    <property type="entry name" value="DNA_polIII_beta_C"/>
</dbReference>